<organism evidence="2 3">
    <name type="scientific">Phyllosticta paracitricarpa</name>
    <dbReference type="NCBI Taxonomy" id="2016321"/>
    <lineage>
        <taxon>Eukaryota</taxon>
        <taxon>Fungi</taxon>
        <taxon>Dikarya</taxon>
        <taxon>Ascomycota</taxon>
        <taxon>Pezizomycotina</taxon>
        <taxon>Dothideomycetes</taxon>
        <taxon>Dothideomycetes incertae sedis</taxon>
        <taxon>Botryosphaeriales</taxon>
        <taxon>Phyllostictaceae</taxon>
        <taxon>Phyllosticta</taxon>
    </lineage>
</organism>
<accession>A0ABR1NH32</accession>
<proteinExistence type="predicted"/>
<protein>
    <submittedName>
        <fullName evidence="2">Uncharacterized protein</fullName>
    </submittedName>
</protein>
<sequence>MQPSSSTKSSSTMLRHAPGRCCAPNRSSSLSIQCIKSRRSLYLTCHKHQHSERFIRGQLEKADEKVRRDVVMGGSWMAPLREGDYTYLLPDGHHHRGRRQNADTTNSYDTFDEAGTSDLVPLGRFSSINTNTNTSSRNSRRPRRNNQQPLVTSIITMALEGALRSLSILQDYLQYAARVLEEESTT</sequence>
<evidence type="ECO:0000313" key="3">
    <source>
        <dbReference type="Proteomes" id="UP001367316"/>
    </source>
</evidence>
<evidence type="ECO:0000313" key="2">
    <source>
        <dbReference type="EMBL" id="KAK7614494.1"/>
    </source>
</evidence>
<name>A0ABR1NH32_9PEZI</name>
<comment type="caution">
    <text evidence="2">The sequence shown here is derived from an EMBL/GenBank/DDBJ whole genome shotgun (WGS) entry which is preliminary data.</text>
</comment>
<feature type="compositionally biased region" description="Low complexity" evidence="1">
    <location>
        <begin position="124"/>
        <end position="137"/>
    </location>
</feature>
<gene>
    <name evidence="2" type="ORF">JOL62DRAFT_308449</name>
</gene>
<feature type="compositionally biased region" description="Low complexity" evidence="1">
    <location>
        <begin position="1"/>
        <end position="12"/>
    </location>
</feature>
<evidence type="ECO:0000256" key="1">
    <source>
        <dbReference type="SAM" id="MobiDB-lite"/>
    </source>
</evidence>
<feature type="region of interest" description="Disordered" evidence="1">
    <location>
        <begin position="1"/>
        <end position="20"/>
    </location>
</feature>
<reference evidence="2 3" key="1">
    <citation type="submission" date="2024-04" db="EMBL/GenBank/DDBJ databases">
        <title>Phyllosticta paracitricarpa is synonymous to the EU quarantine fungus P. citricarpa based on phylogenomic analyses.</title>
        <authorList>
            <consortium name="Lawrence Berkeley National Laboratory"/>
            <person name="Van ingen-buijs V.A."/>
            <person name="Van westerhoven A.C."/>
            <person name="Haridas S."/>
            <person name="Skiadas P."/>
            <person name="Martin F."/>
            <person name="Groenewald J.Z."/>
            <person name="Crous P.W."/>
            <person name="Seidl M.F."/>
        </authorList>
    </citation>
    <scope>NUCLEOTIDE SEQUENCE [LARGE SCALE GENOMIC DNA]</scope>
    <source>
        <strain evidence="2 3">CBS 141358</strain>
    </source>
</reference>
<dbReference type="EMBL" id="JBBPBF010000004">
    <property type="protein sequence ID" value="KAK7614494.1"/>
    <property type="molecule type" value="Genomic_DNA"/>
</dbReference>
<keyword evidence="3" id="KW-1185">Reference proteome</keyword>
<feature type="region of interest" description="Disordered" evidence="1">
    <location>
        <begin position="95"/>
        <end position="149"/>
    </location>
</feature>
<dbReference type="Proteomes" id="UP001367316">
    <property type="component" value="Unassembled WGS sequence"/>
</dbReference>